<accession>A0A6P1W1D8</accession>
<gene>
    <name evidence="2" type="ORF">GJR95_23570</name>
</gene>
<reference evidence="2 3" key="1">
    <citation type="submission" date="2019-11" db="EMBL/GenBank/DDBJ databases">
        <title>Spirosoma endbachense sp. nov., isolated from a natural salt meadow.</title>
        <authorList>
            <person name="Rojas J."/>
            <person name="Ambika Manirajan B."/>
            <person name="Ratering S."/>
            <person name="Suarez C."/>
            <person name="Geissler-Plaum R."/>
            <person name="Schnell S."/>
        </authorList>
    </citation>
    <scope>NUCLEOTIDE SEQUENCE [LARGE SCALE GENOMIC DNA]</scope>
    <source>
        <strain evidence="2 3">I-24</strain>
    </source>
</reference>
<dbReference type="InterPro" id="IPR029063">
    <property type="entry name" value="SAM-dependent_MTases_sf"/>
</dbReference>
<organism evidence="2 3">
    <name type="scientific">Spirosoma endbachense</name>
    <dbReference type="NCBI Taxonomy" id="2666025"/>
    <lineage>
        <taxon>Bacteria</taxon>
        <taxon>Pseudomonadati</taxon>
        <taxon>Bacteroidota</taxon>
        <taxon>Cytophagia</taxon>
        <taxon>Cytophagales</taxon>
        <taxon>Cytophagaceae</taxon>
        <taxon>Spirosoma</taxon>
    </lineage>
</organism>
<protein>
    <submittedName>
        <fullName evidence="2">Methyltransferase domain-containing protein</fullName>
    </submittedName>
</protein>
<dbReference type="Pfam" id="PF08241">
    <property type="entry name" value="Methyltransf_11"/>
    <property type="match status" value="1"/>
</dbReference>
<dbReference type="GO" id="GO:0008757">
    <property type="term" value="F:S-adenosylmethionine-dependent methyltransferase activity"/>
    <property type="evidence" value="ECO:0007669"/>
    <property type="project" value="InterPro"/>
</dbReference>
<dbReference type="RefSeq" id="WP_162388211.1">
    <property type="nucleotide sequence ID" value="NZ_CP045997.1"/>
</dbReference>
<dbReference type="EMBL" id="CP045997">
    <property type="protein sequence ID" value="QHV97799.1"/>
    <property type="molecule type" value="Genomic_DNA"/>
</dbReference>
<dbReference type="Gene3D" id="3.40.50.150">
    <property type="entry name" value="Vaccinia Virus protein VP39"/>
    <property type="match status" value="1"/>
</dbReference>
<keyword evidence="3" id="KW-1185">Reference proteome</keyword>
<feature type="domain" description="Methyltransferase type 11" evidence="1">
    <location>
        <begin position="49"/>
        <end position="127"/>
    </location>
</feature>
<dbReference type="SUPFAM" id="SSF53335">
    <property type="entry name" value="S-adenosyl-L-methionine-dependent methyltransferases"/>
    <property type="match status" value="1"/>
</dbReference>
<evidence type="ECO:0000259" key="1">
    <source>
        <dbReference type="Pfam" id="PF08241"/>
    </source>
</evidence>
<evidence type="ECO:0000313" key="2">
    <source>
        <dbReference type="EMBL" id="QHV97799.1"/>
    </source>
</evidence>
<proteinExistence type="predicted"/>
<evidence type="ECO:0000313" key="3">
    <source>
        <dbReference type="Proteomes" id="UP000464577"/>
    </source>
</evidence>
<dbReference type="InterPro" id="IPR013216">
    <property type="entry name" value="Methyltransf_11"/>
</dbReference>
<dbReference type="AlphaFoldDB" id="A0A6P1W1D8"/>
<dbReference type="KEGG" id="senf:GJR95_23570"/>
<dbReference type="Proteomes" id="UP000464577">
    <property type="component" value="Chromosome"/>
</dbReference>
<keyword evidence="2" id="KW-0808">Transferase</keyword>
<sequence length="210" mass="23341">MNETNPWNTIPLADYELHMQHKDVGQAKLLNDLTGKYLQNNKPENILFLGISGGNGLEHIDPDLVKRVCAVDISSAYLEETRKRFGNKIKQLDLVNADIGSSTVSFIQADFVWAALIFDYVDSKRCFEFINDNTDPFAKLIITIQSNNGVQSVSKTGVESIKSVGSIFKTIGQEDLKTEAVTFGFDCVGSEENFLPNGKSLCTYEFSKRG</sequence>
<keyword evidence="2" id="KW-0489">Methyltransferase</keyword>
<name>A0A6P1W1D8_9BACT</name>
<dbReference type="GO" id="GO:0032259">
    <property type="term" value="P:methylation"/>
    <property type="evidence" value="ECO:0007669"/>
    <property type="project" value="UniProtKB-KW"/>
</dbReference>